<accession>A0A5Y2YDS0</accession>
<keyword evidence="5" id="KW-0574">Periplasm</keyword>
<evidence type="ECO:0000313" key="11">
    <source>
        <dbReference type="EMBL" id="HAC6946874.1"/>
    </source>
</evidence>
<dbReference type="InterPro" id="IPR008962">
    <property type="entry name" value="PapD-like_sf"/>
</dbReference>
<dbReference type="InterPro" id="IPR050643">
    <property type="entry name" value="Periplasmic_pilus_chap"/>
</dbReference>
<evidence type="ECO:0000313" key="14">
    <source>
        <dbReference type="EMBL" id="HAE7704317.1"/>
    </source>
</evidence>
<dbReference type="InterPro" id="IPR001829">
    <property type="entry name" value="Pili_assmbl_chaperone_bac"/>
</dbReference>
<proteinExistence type="inferred from homology"/>
<reference evidence="11" key="1">
    <citation type="journal article" date="2018" name="Genome Biol.">
        <title>SKESA: strategic k-mer extension for scrupulous assemblies.</title>
        <authorList>
            <person name="Souvorov A."/>
            <person name="Agarwala R."/>
            <person name="Lipman D.J."/>
        </authorList>
    </citation>
    <scope>NUCLEOTIDE SEQUENCE</scope>
    <source>
        <strain evidence="13">09-0793</strain>
        <strain evidence="12">12-2229</strain>
        <strain evidence="14">13-4047</strain>
        <strain evidence="11">13-7331</strain>
    </source>
</reference>
<reference evidence="11" key="2">
    <citation type="submission" date="2018-07" db="EMBL/GenBank/DDBJ databases">
        <authorList>
            <consortium name="NCBI Pathogen Detection Project"/>
        </authorList>
    </citation>
    <scope>NUCLEOTIDE SEQUENCE</scope>
    <source>
        <strain evidence="13">09-0793</strain>
        <strain evidence="12">12-2229</strain>
        <strain evidence="14">13-4047</strain>
        <strain evidence="11">13-7331</strain>
    </source>
</reference>
<evidence type="ECO:0000313" key="10">
    <source>
        <dbReference type="EMBL" id="ECG4536799.1"/>
    </source>
</evidence>
<evidence type="ECO:0000259" key="8">
    <source>
        <dbReference type="Pfam" id="PF00345"/>
    </source>
</evidence>
<feature type="domain" description="Pili assembly chaperone N-terminal" evidence="8">
    <location>
        <begin position="27"/>
        <end position="151"/>
    </location>
</feature>
<dbReference type="EMBL" id="AAIOLQ010000005">
    <property type="protein sequence ID" value="ECG4536799.1"/>
    <property type="molecule type" value="Genomic_DNA"/>
</dbReference>
<feature type="domain" description="Pili assembly chaperone C-terminal" evidence="9">
    <location>
        <begin position="176"/>
        <end position="231"/>
    </location>
</feature>
<evidence type="ECO:0000256" key="5">
    <source>
        <dbReference type="ARBA" id="ARBA00022764"/>
    </source>
</evidence>
<keyword evidence="3" id="KW-1029">Fimbrium biogenesis</keyword>
<dbReference type="EMBL" id="DAASLT010000009">
    <property type="protein sequence ID" value="HAE6051988.1"/>
    <property type="molecule type" value="Genomic_DNA"/>
</dbReference>
<protein>
    <submittedName>
        <fullName evidence="10">Molecular chaperone</fullName>
    </submittedName>
</protein>
<dbReference type="PANTHER" id="PTHR30251">
    <property type="entry name" value="PILUS ASSEMBLY CHAPERONE"/>
    <property type="match status" value="1"/>
</dbReference>
<dbReference type="SUPFAM" id="SSF49354">
    <property type="entry name" value="PapD-like"/>
    <property type="match status" value="1"/>
</dbReference>
<gene>
    <name evidence="10" type="ORF">E0S65_08855</name>
    <name evidence="11" type="ORF">G0D41_06720</name>
    <name evidence="12" type="ORF">G4I76_003821</name>
    <name evidence="13" type="ORF">G4P10_004682</name>
    <name evidence="14" type="ORF">G4P47_003309</name>
</gene>
<evidence type="ECO:0000256" key="7">
    <source>
        <dbReference type="SAM" id="SignalP"/>
    </source>
</evidence>
<evidence type="ECO:0000256" key="1">
    <source>
        <dbReference type="ARBA" id="ARBA00004418"/>
    </source>
</evidence>
<dbReference type="InterPro" id="IPR036316">
    <property type="entry name" value="Pili_assmbl_chap_C_dom_sf"/>
</dbReference>
<dbReference type="EMBL" id="DAASZT010000004">
    <property type="protein sequence ID" value="HAE7704317.1"/>
    <property type="molecule type" value="Genomic_DNA"/>
</dbReference>
<evidence type="ECO:0000256" key="6">
    <source>
        <dbReference type="ARBA" id="ARBA00023186"/>
    </source>
</evidence>
<dbReference type="GO" id="GO:0071555">
    <property type="term" value="P:cell wall organization"/>
    <property type="evidence" value="ECO:0007669"/>
    <property type="project" value="InterPro"/>
</dbReference>
<comment type="caution">
    <text evidence="10">The sequence shown here is derived from an EMBL/GenBank/DDBJ whole genome shotgun (WGS) entry which is preliminary data.</text>
</comment>
<reference evidence="10" key="3">
    <citation type="submission" date="2019-03" db="EMBL/GenBank/DDBJ databases">
        <authorList>
            <person name="Ashton P.M."/>
            <person name="Dallman T."/>
            <person name="Nair S."/>
            <person name="De Pinna E."/>
            <person name="Peters T."/>
            <person name="Grant K."/>
        </authorList>
    </citation>
    <scope>NUCLEOTIDE SEQUENCE [LARGE SCALE GENOMIC DNA]</scope>
    <source>
        <strain evidence="10">314986</strain>
    </source>
</reference>
<dbReference type="SUPFAM" id="SSF49584">
    <property type="entry name" value="Periplasmic chaperone C-domain"/>
    <property type="match status" value="1"/>
</dbReference>
<dbReference type="InterPro" id="IPR013783">
    <property type="entry name" value="Ig-like_fold"/>
</dbReference>
<dbReference type="Pfam" id="PF00345">
    <property type="entry name" value="PapD_N"/>
    <property type="match status" value="1"/>
</dbReference>
<keyword evidence="4 7" id="KW-0732">Signal</keyword>
<dbReference type="PANTHER" id="PTHR30251:SF11">
    <property type="entry name" value="CHAPERONE PROTEIN FIMC-RELATED"/>
    <property type="match status" value="1"/>
</dbReference>
<dbReference type="Proteomes" id="UP000839596">
    <property type="component" value="Unassembled WGS sequence"/>
</dbReference>
<evidence type="ECO:0000256" key="3">
    <source>
        <dbReference type="ARBA" id="ARBA00022558"/>
    </source>
</evidence>
<evidence type="ECO:0000256" key="2">
    <source>
        <dbReference type="ARBA" id="ARBA00007399"/>
    </source>
</evidence>
<dbReference type="PRINTS" id="PR00969">
    <property type="entry name" value="CHAPERONPILI"/>
</dbReference>
<keyword evidence="6" id="KW-0143">Chaperone</keyword>
<dbReference type="EMBL" id="DAAMJS010000002">
    <property type="protein sequence ID" value="HAC6946874.1"/>
    <property type="molecule type" value="Genomic_DNA"/>
</dbReference>
<sequence length="240" mass="26321">MKNSTALKSLVAISLFLSGQAFCQNGGFSLGSTRVIYDGSKDSASITVINSDKAHSFLAQSWIDNYSPASSNAVSGEKAPFIITPPLYRQDEGKNTLRIMRTGGNLPTDRESAFWLNVKAIPGSSDDLSNKNTVQFAYVLRVKLFYRPEGLADKNDPTEAYKHLAFSQKGNHLEAKNSTPYFITLHSIHVNGKEIKDVSAMVPPMGVQDYSLPENTRVKSVNYQAVNDLGGLFEPLAYAF</sequence>
<comment type="subcellular location">
    <subcellularLocation>
        <location evidence="1">Periplasm</location>
    </subcellularLocation>
</comment>
<evidence type="ECO:0000256" key="4">
    <source>
        <dbReference type="ARBA" id="ARBA00022729"/>
    </source>
</evidence>
<dbReference type="Gene3D" id="2.60.40.10">
    <property type="entry name" value="Immunoglobulins"/>
    <property type="match status" value="2"/>
</dbReference>
<evidence type="ECO:0000313" key="12">
    <source>
        <dbReference type="EMBL" id="HAE6051988.1"/>
    </source>
</evidence>
<dbReference type="InterPro" id="IPR016147">
    <property type="entry name" value="Pili_assmbl_chaperone_N"/>
</dbReference>
<feature type="chain" id="PRO_5036154755" evidence="7">
    <location>
        <begin position="24"/>
        <end position="240"/>
    </location>
</feature>
<organism evidence="10">
    <name type="scientific">Salmonella enterica subsp. enterica serovar Javiana</name>
    <dbReference type="NCBI Taxonomy" id="363569"/>
    <lineage>
        <taxon>Bacteria</taxon>
        <taxon>Pseudomonadati</taxon>
        <taxon>Pseudomonadota</taxon>
        <taxon>Gammaproteobacteria</taxon>
        <taxon>Enterobacterales</taxon>
        <taxon>Enterobacteriaceae</taxon>
        <taxon>Salmonella</taxon>
    </lineage>
</organism>
<name>A0A5Y2YDS0_SALET</name>
<dbReference type="EMBL" id="DAASXX010000066">
    <property type="protein sequence ID" value="HAE7520143.1"/>
    <property type="molecule type" value="Genomic_DNA"/>
</dbReference>
<comment type="similarity">
    <text evidence="2">Belongs to the periplasmic pilus chaperone family.</text>
</comment>
<feature type="signal peptide" evidence="7">
    <location>
        <begin position="1"/>
        <end position="23"/>
    </location>
</feature>
<dbReference type="InterPro" id="IPR016148">
    <property type="entry name" value="Pili_assmbl_chaperone_C"/>
</dbReference>
<dbReference type="AlphaFoldDB" id="A0A5Y2YDS0"/>
<dbReference type="GO" id="GO:0030288">
    <property type="term" value="C:outer membrane-bounded periplasmic space"/>
    <property type="evidence" value="ECO:0007669"/>
    <property type="project" value="InterPro"/>
</dbReference>
<evidence type="ECO:0000313" key="13">
    <source>
        <dbReference type="EMBL" id="HAE7520143.1"/>
    </source>
</evidence>
<dbReference type="Pfam" id="PF02753">
    <property type="entry name" value="PapD_C"/>
    <property type="match status" value="1"/>
</dbReference>
<evidence type="ECO:0000259" key="9">
    <source>
        <dbReference type="Pfam" id="PF02753"/>
    </source>
</evidence>